<dbReference type="Pfam" id="PF00589">
    <property type="entry name" value="Phage_integrase"/>
    <property type="match status" value="1"/>
</dbReference>
<dbReference type="PANTHER" id="PTHR30349">
    <property type="entry name" value="PHAGE INTEGRASE-RELATED"/>
    <property type="match status" value="1"/>
</dbReference>
<gene>
    <name evidence="8" type="ORF">IPK02_07295</name>
</gene>
<dbReference type="GO" id="GO:0015074">
    <property type="term" value="P:DNA integration"/>
    <property type="evidence" value="ECO:0007669"/>
    <property type="project" value="UniProtKB-KW"/>
</dbReference>
<evidence type="ECO:0000313" key="8">
    <source>
        <dbReference type="EMBL" id="MBK7953766.1"/>
    </source>
</evidence>
<sequence length="318" mass="35416">MNTSDVITIYLATRRAQGVQIRSGARALRQFARETGDRPLHEVTQQAVSAFLRGHGALSASWTTKFRLLAGLYRFALARGYVAVSPLPEIKPKLPPPQTPYVYSHDELQRLLDSTAVVGSPLSRLQAMTYRTLLLVLYGAGLRISEAIGLTVADVDIAEQVLTVRNTKFYKTRLVPIGPQLASALAAYYERRSTLPMVKDRGSPFLCTRTGCCLAYPEVITCFQRIRSAAGIVRPPGELRPPRLHDLRHTAAVHRVLAWYRSGKDVQYLLPHLATYLGHANIVSTQRYLHMTSELLQEASSRFAAYALNEVEREADDA</sequence>
<feature type="domain" description="Tyr recombinase" evidence="6">
    <location>
        <begin position="98"/>
        <end position="301"/>
    </location>
</feature>
<dbReference type="GO" id="GO:0003677">
    <property type="term" value="F:DNA binding"/>
    <property type="evidence" value="ECO:0007669"/>
    <property type="project" value="UniProtKB-UniRule"/>
</dbReference>
<dbReference type="Proteomes" id="UP000706151">
    <property type="component" value="Unassembled WGS sequence"/>
</dbReference>
<evidence type="ECO:0000313" key="9">
    <source>
        <dbReference type="Proteomes" id="UP000706151"/>
    </source>
</evidence>
<dbReference type="InterPro" id="IPR013762">
    <property type="entry name" value="Integrase-like_cat_sf"/>
</dbReference>
<feature type="domain" description="Core-binding (CB)" evidence="7">
    <location>
        <begin position="1"/>
        <end position="77"/>
    </location>
</feature>
<protein>
    <submittedName>
        <fullName evidence="8">Tyrosine-type recombinase/integrase</fullName>
    </submittedName>
</protein>
<proteinExistence type="predicted"/>
<dbReference type="SUPFAM" id="SSF56349">
    <property type="entry name" value="DNA breaking-rejoining enzymes"/>
    <property type="match status" value="1"/>
</dbReference>
<keyword evidence="4" id="KW-0233">DNA recombination</keyword>
<dbReference type="PANTHER" id="PTHR30349:SF81">
    <property type="entry name" value="TYROSINE RECOMBINASE XERC"/>
    <property type="match status" value="1"/>
</dbReference>
<evidence type="ECO:0000259" key="6">
    <source>
        <dbReference type="PROSITE" id="PS51898"/>
    </source>
</evidence>
<name>A0A935T7U9_9PROT</name>
<evidence type="ECO:0000256" key="2">
    <source>
        <dbReference type="ARBA" id="ARBA00022908"/>
    </source>
</evidence>
<dbReference type="Gene3D" id="1.10.443.10">
    <property type="entry name" value="Intergrase catalytic core"/>
    <property type="match status" value="1"/>
</dbReference>
<evidence type="ECO:0000259" key="7">
    <source>
        <dbReference type="PROSITE" id="PS51900"/>
    </source>
</evidence>
<dbReference type="GO" id="GO:0007059">
    <property type="term" value="P:chromosome segregation"/>
    <property type="evidence" value="ECO:0007669"/>
    <property type="project" value="UniProtKB-KW"/>
</dbReference>
<dbReference type="PROSITE" id="PS51900">
    <property type="entry name" value="CB"/>
    <property type="match status" value="1"/>
</dbReference>
<accession>A0A935T7U9</accession>
<evidence type="ECO:0000256" key="5">
    <source>
        <dbReference type="PROSITE-ProRule" id="PRU01248"/>
    </source>
</evidence>
<keyword evidence="2" id="KW-0229">DNA integration</keyword>
<dbReference type="PROSITE" id="PS51898">
    <property type="entry name" value="TYR_RECOMBINASE"/>
    <property type="match status" value="1"/>
</dbReference>
<evidence type="ECO:0000256" key="1">
    <source>
        <dbReference type="ARBA" id="ARBA00022829"/>
    </source>
</evidence>
<dbReference type="InterPro" id="IPR050090">
    <property type="entry name" value="Tyrosine_recombinase_XerCD"/>
</dbReference>
<dbReference type="InterPro" id="IPR011010">
    <property type="entry name" value="DNA_brk_join_enz"/>
</dbReference>
<dbReference type="InterPro" id="IPR002104">
    <property type="entry name" value="Integrase_catalytic"/>
</dbReference>
<dbReference type="EMBL" id="JADJOT010000007">
    <property type="protein sequence ID" value="MBK7953766.1"/>
    <property type="molecule type" value="Genomic_DNA"/>
</dbReference>
<evidence type="ECO:0000256" key="4">
    <source>
        <dbReference type="ARBA" id="ARBA00023172"/>
    </source>
</evidence>
<dbReference type="AlphaFoldDB" id="A0A935T7U9"/>
<reference evidence="8 9" key="1">
    <citation type="submission" date="2020-10" db="EMBL/GenBank/DDBJ databases">
        <title>Connecting structure to function with the recovery of over 1000 high-quality activated sludge metagenome-assembled genomes encoding full-length rRNA genes using long-read sequencing.</title>
        <authorList>
            <person name="Singleton C.M."/>
            <person name="Petriglieri F."/>
            <person name="Kristensen J.M."/>
            <person name="Kirkegaard R.H."/>
            <person name="Michaelsen T.Y."/>
            <person name="Andersen M.H."/>
            <person name="Karst S.M."/>
            <person name="Dueholm M.S."/>
            <person name="Nielsen P.H."/>
            <person name="Albertsen M."/>
        </authorList>
    </citation>
    <scope>NUCLEOTIDE SEQUENCE [LARGE SCALE GENOMIC DNA]</scope>
    <source>
        <strain evidence="8">Fred_18-Q3-R57-64_BAT3C.720</strain>
    </source>
</reference>
<evidence type="ECO:0000256" key="3">
    <source>
        <dbReference type="ARBA" id="ARBA00023125"/>
    </source>
</evidence>
<dbReference type="InterPro" id="IPR044068">
    <property type="entry name" value="CB"/>
</dbReference>
<keyword evidence="1" id="KW-0159">Chromosome partition</keyword>
<organism evidence="8 9">
    <name type="scientific">Candidatus Accumulibacter affinis</name>
    <dbReference type="NCBI Taxonomy" id="2954384"/>
    <lineage>
        <taxon>Bacteria</taxon>
        <taxon>Pseudomonadati</taxon>
        <taxon>Pseudomonadota</taxon>
        <taxon>Betaproteobacteria</taxon>
        <taxon>Candidatus Accumulibacter</taxon>
    </lineage>
</organism>
<dbReference type="GO" id="GO:0006310">
    <property type="term" value="P:DNA recombination"/>
    <property type="evidence" value="ECO:0007669"/>
    <property type="project" value="UniProtKB-KW"/>
</dbReference>
<keyword evidence="3 5" id="KW-0238">DNA-binding</keyword>
<comment type="caution">
    <text evidence="8">The sequence shown here is derived from an EMBL/GenBank/DDBJ whole genome shotgun (WGS) entry which is preliminary data.</text>
</comment>